<dbReference type="Pfam" id="PF08282">
    <property type="entry name" value="Hydrolase_3"/>
    <property type="match status" value="1"/>
</dbReference>
<dbReference type="EMBL" id="CP003587">
    <property type="protein sequence ID" value="AGY60489.1"/>
    <property type="molecule type" value="Genomic_DNA"/>
</dbReference>
<dbReference type="HOGENOM" id="CLU_044146_0_2_3"/>
<gene>
    <name evidence="1" type="ORF">GKIL_4243</name>
</gene>
<organism evidence="1 2">
    <name type="scientific">Gloeobacter kilaueensis (strain ATCC BAA-2537 / CCAP 1431/1 / ULC 316 / JS1)</name>
    <dbReference type="NCBI Taxonomy" id="1183438"/>
    <lineage>
        <taxon>Bacteria</taxon>
        <taxon>Bacillati</taxon>
        <taxon>Cyanobacteriota</taxon>
        <taxon>Cyanophyceae</taxon>
        <taxon>Gloeobacterales</taxon>
        <taxon>Gloeobacteraceae</taxon>
        <taxon>Gloeobacter</taxon>
    </lineage>
</organism>
<dbReference type="PANTHER" id="PTHR10000:SF8">
    <property type="entry name" value="HAD SUPERFAMILY HYDROLASE-LIKE, TYPE 3"/>
    <property type="match status" value="1"/>
</dbReference>
<dbReference type="Gene3D" id="3.40.50.1000">
    <property type="entry name" value="HAD superfamily/HAD-like"/>
    <property type="match status" value="1"/>
</dbReference>
<dbReference type="KEGG" id="glj:GKIL_4243"/>
<name>U5QS83_GLOK1</name>
<dbReference type="AlphaFoldDB" id="U5QS83"/>
<dbReference type="SUPFAM" id="SSF56784">
    <property type="entry name" value="HAD-like"/>
    <property type="match status" value="1"/>
</dbReference>
<proteinExistence type="predicted"/>
<dbReference type="RefSeq" id="WP_023175846.1">
    <property type="nucleotide sequence ID" value="NC_022600.1"/>
</dbReference>
<dbReference type="OrthoDB" id="9781413at2"/>
<keyword evidence="1" id="KW-0378">Hydrolase</keyword>
<reference evidence="1 2" key="1">
    <citation type="journal article" date="2013" name="PLoS ONE">
        <title>Cultivation and Complete Genome Sequencing of Gloeobacter kilaueensis sp. nov., from a Lava Cave in Kilauea Caldera, Hawai'i.</title>
        <authorList>
            <person name="Saw J.H."/>
            <person name="Schatz M."/>
            <person name="Brown M.V."/>
            <person name="Kunkel D.D."/>
            <person name="Foster J.S."/>
            <person name="Shick H."/>
            <person name="Christensen S."/>
            <person name="Hou S."/>
            <person name="Wan X."/>
            <person name="Donachie S.P."/>
        </authorList>
    </citation>
    <scope>NUCLEOTIDE SEQUENCE [LARGE SCALE GENOMIC DNA]</scope>
    <source>
        <strain evidence="2">JS</strain>
    </source>
</reference>
<dbReference type="SFLD" id="SFLDG01140">
    <property type="entry name" value="C2.B:_Phosphomannomutase_and_P"/>
    <property type="match status" value="1"/>
</dbReference>
<dbReference type="PANTHER" id="PTHR10000">
    <property type="entry name" value="PHOSPHOSERINE PHOSPHATASE"/>
    <property type="match status" value="1"/>
</dbReference>
<dbReference type="PATRIC" id="fig|1183438.3.peg.4173"/>
<evidence type="ECO:0000313" key="2">
    <source>
        <dbReference type="Proteomes" id="UP000017396"/>
    </source>
</evidence>
<dbReference type="GO" id="GO:0000287">
    <property type="term" value="F:magnesium ion binding"/>
    <property type="evidence" value="ECO:0007669"/>
    <property type="project" value="TreeGrafter"/>
</dbReference>
<evidence type="ECO:0000313" key="1">
    <source>
        <dbReference type="EMBL" id="AGY60489.1"/>
    </source>
</evidence>
<dbReference type="Gene3D" id="3.30.1240.10">
    <property type="match status" value="1"/>
</dbReference>
<dbReference type="InterPro" id="IPR000150">
    <property type="entry name" value="Cof"/>
</dbReference>
<dbReference type="GO" id="GO:0005829">
    <property type="term" value="C:cytosol"/>
    <property type="evidence" value="ECO:0007669"/>
    <property type="project" value="TreeGrafter"/>
</dbReference>
<dbReference type="NCBIfam" id="TIGR00099">
    <property type="entry name" value="Cof-subfamily"/>
    <property type="match status" value="1"/>
</dbReference>
<protein>
    <submittedName>
        <fullName evidence="1">Hydrolase</fullName>
    </submittedName>
</protein>
<dbReference type="SFLD" id="SFLDS00003">
    <property type="entry name" value="Haloacid_Dehalogenase"/>
    <property type="match status" value="1"/>
</dbReference>
<dbReference type="InterPro" id="IPR036412">
    <property type="entry name" value="HAD-like_sf"/>
</dbReference>
<dbReference type="eggNOG" id="COG0561">
    <property type="taxonomic scope" value="Bacteria"/>
</dbReference>
<dbReference type="PROSITE" id="PS01228">
    <property type="entry name" value="COF_1"/>
    <property type="match status" value="1"/>
</dbReference>
<dbReference type="STRING" id="1183438.GKIL_4243"/>
<keyword evidence="2" id="KW-1185">Reference proteome</keyword>
<accession>U5QS83</accession>
<dbReference type="NCBIfam" id="TIGR01484">
    <property type="entry name" value="HAD-SF-IIB"/>
    <property type="match status" value="1"/>
</dbReference>
<dbReference type="InterPro" id="IPR006379">
    <property type="entry name" value="HAD-SF_hydro_IIB"/>
</dbReference>
<dbReference type="GO" id="GO:0016791">
    <property type="term" value="F:phosphatase activity"/>
    <property type="evidence" value="ECO:0007669"/>
    <property type="project" value="UniProtKB-ARBA"/>
</dbReference>
<sequence>MNPPQASSIALLLADVDGTLVTKDKVLTERARAAVHKLHEAGIAFAITSGRPPLGMKMLIEPLALITPVAGFNGGLFVQPGDLSIIEQRVLPPDIARRSVQLIAEHNLDVWVYSGNQWYVRDPKAPHVEREAWTVKFEPTVVENFDNLLETVAKVVGVSDDFDLVARTENDARYTFGPGDVSAARSQPYYLDITHPLANKGAVVEWLSARLAIPTSAIATIGDMPNDVLMFAKSGLSIAMGNASPEVQRTARYVTDTNENEGFARAVERYVLAPQAVSSTGEK</sequence>
<dbReference type="CDD" id="cd07516">
    <property type="entry name" value="HAD_Pase"/>
    <property type="match status" value="1"/>
</dbReference>
<dbReference type="InterPro" id="IPR023214">
    <property type="entry name" value="HAD_sf"/>
</dbReference>
<dbReference type="Proteomes" id="UP000017396">
    <property type="component" value="Chromosome"/>
</dbReference>